<dbReference type="InterPro" id="IPR055429">
    <property type="entry name" value="TRAPPC13_M"/>
</dbReference>
<protein>
    <recommendedName>
        <fullName evidence="7">Trafficking protein particle complex subunit 13</fullName>
    </recommendedName>
</protein>
<sequence>MASLLRETHPLTLKVMRLSRPALASTRQLPTDSGDSVLAPSLLEVEQSHPTRSGQVFSDLQLPNSMHPLETFPLSETLVLPRSFGTMYLGETFSAHLCLCNESSSVVREIGVQVVMQTSTQQLQLFSDGPKHLASGQPFNIQVAHEIKELGAHVLGCSVSYLSAQGERRVLQKSFKFQVANPLVVKTKVNHLARDVLLEVQVHNATQGTMALERLRFEASSPFVAEDLNVAADGAALWESRAGFMQAGDVRQYLYRLRTQVDPEQMTVDQERAVQYATALGKLDILWRGSFGSFGRLQTSQLLRKSPGMFLLEIEGVEIVGAEGNTATLEESFVVRAQVRNVSERRMVVSATVHAHTHPMVISCGAAQHRLGEIDVGETRTLDLEFLALAPGVQRVGAAVLVDSLSGYTREVGHLLEVLVED</sequence>
<organism evidence="5 6">
    <name type="scientific">Coemansia pectinata</name>
    <dbReference type="NCBI Taxonomy" id="1052879"/>
    <lineage>
        <taxon>Eukaryota</taxon>
        <taxon>Fungi</taxon>
        <taxon>Fungi incertae sedis</taxon>
        <taxon>Zoopagomycota</taxon>
        <taxon>Kickxellomycotina</taxon>
        <taxon>Kickxellomycetes</taxon>
        <taxon>Kickxellales</taxon>
        <taxon>Kickxellaceae</taxon>
        <taxon>Coemansia</taxon>
    </lineage>
</organism>
<gene>
    <name evidence="5" type="ORF">GGI19_000762</name>
</gene>
<evidence type="ECO:0000259" key="2">
    <source>
        <dbReference type="Pfam" id="PF06159"/>
    </source>
</evidence>
<name>A0A9W8LE51_9FUNG</name>
<dbReference type="InterPro" id="IPR055428">
    <property type="entry name" value="TRAPPC13_C"/>
</dbReference>
<accession>A0A9W8LE51</accession>
<dbReference type="Pfam" id="PF23647">
    <property type="entry name" value="TRAPPC13_M"/>
    <property type="match status" value="1"/>
</dbReference>
<feature type="domain" description="Trafficking protein particle complex subunit 13 C-terminal" evidence="3">
    <location>
        <begin position="325"/>
        <end position="420"/>
    </location>
</feature>
<dbReference type="Pfam" id="PF06159">
    <property type="entry name" value="TRAPPC13_N"/>
    <property type="match status" value="1"/>
</dbReference>
<dbReference type="PANTHER" id="PTHR13134">
    <property type="entry name" value="TRAFFICKING PROTEIN PARTICLE COMPLEX SUBUNIT 13"/>
    <property type="match status" value="1"/>
</dbReference>
<dbReference type="InterPro" id="IPR055427">
    <property type="entry name" value="TRAPPC13_N"/>
</dbReference>
<reference evidence="5" key="1">
    <citation type="submission" date="2022-07" db="EMBL/GenBank/DDBJ databases">
        <title>Phylogenomic reconstructions and comparative analyses of Kickxellomycotina fungi.</title>
        <authorList>
            <person name="Reynolds N.K."/>
            <person name="Stajich J.E."/>
            <person name="Barry K."/>
            <person name="Grigoriev I.V."/>
            <person name="Crous P."/>
            <person name="Smith M.E."/>
        </authorList>
    </citation>
    <scope>NUCLEOTIDE SEQUENCE</scope>
    <source>
        <strain evidence="5">BCRC 34297</strain>
    </source>
</reference>
<evidence type="ECO:0000259" key="4">
    <source>
        <dbReference type="Pfam" id="PF23647"/>
    </source>
</evidence>
<evidence type="ECO:0000259" key="3">
    <source>
        <dbReference type="Pfam" id="PF23643"/>
    </source>
</evidence>
<comment type="similarity">
    <text evidence="1">Belongs to the TRAPPC13 family.</text>
</comment>
<proteinExistence type="inferred from homology"/>
<dbReference type="PANTHER" id="PTHR13134:SF3">
    <property type="entry name" value="TRAFFICKING PROTEIN PARTICLE COMPLEX SUBUNIT 13"/>
    <property type="match status" value="1"/>
</dbReference>
<dbReference type="GO" id="GO:1990072">
    <property type="term" value="C:TRAPPIII protein complex"/>
    <property type="evidence" value="ECO:0007669"/>
    <property type="project" value="TreeGrafter"/>
</dbReference>
<evidence type="ECO:0000313" key="5">
    <source>
        <dbReference type="EMBL" id="KAJ2756546.1"/>
    </source>
</evidence>
<dbReference type="OrthoDB" id="10250284at2759"/>
<evidence type="ECO:0008006" key="7">
    <source>
        <dbReference type="Google" id="ProtNLM"/>
    </source>
</evidence>
<keyword evidence="6" id="KW-1185">Reference proteome</keyword>
<dbReference type="Pfam" id="PF23643">
    <property type="entry name" value="TRAPPC13_C"/>
    <property type="match status" value="1"/>
</dbReference>
<dbReference type="Proteomes" id="UP001140011">
    <property type="component" value="Unassembled WGS sequence"/>
</dbReference>
<dbReference type="EMBL" id="JANBUH010000023">
    <property type="protein sequence ID" value="KAJ2756546.1"/>
    <property type="molecule type" value="Genomic_DNA"/>
</dbReference>
<feature type="domain" description="Trafficking protein particle complex subunit 13 N-terminal" evidence="2">
    <location>
        <begin position="9"/>
        <end position="179"/>
    </location>
</feature>
<comment type="caution">
    <text evidence="5">The sequence shown here is derived from an EMBL/GenBank/DDBJ whole genome shotgun (WGS) entry which is preliminary data.</text>
</comment>
<evidence type="ECO:0000313" key="6">
    <source>
        <dbReference type="Proteomes" id="UP001140011"/>
    </source>
</evidence>
<dbReference type="InterPro" id="IPR010378">
    <property type="entry name" value="TRAPPC13"/>
</dbReference>
<evidence type="ECO:0000256" key="1">
    <source>
        <dbReference type="ARBA" id="ARBA00010785"/>
    </source>
</evidence>
<dbReference type="AlphaFoldDB" id="A0A9W8LE51"/>
<feature type="domain" description="Trafficking protein particle complex subunit 13 middle" evidence="4">
    <location>
        <begin position="184"/>
        <end position="307"/>
    </location>
</feature>